<dbReference type="Pfam" id="PF01764">
    <property type="entry name" value="Lipase_3"/>
    <property type="match status" value="1"/>
</dbReference>
<dbReference type="InterPro" id="IPR029058">
    <property type="entry name" value="AB_hydrolase_fold"/>
</dbReference>
<protein>
    <submittedName>
        <fullName evidence="3">Lipase, class 3</fullName>
    </submittedName>
</protein>
<dbReference type="PANTHER" id="PTHR46086:SF4">
    <property type="entry name" value="ALPHA_BETA-HYDROLASES SUPERFAMILY PROTEIN"/>
    <property type="match status" value="1"/>
</dbReference>
<reference evidence="4" key="1">
    <citation type="submission" date="2013-09" db="EMBL/GenBank/DDBJ databases">
        <title>Corchorus olitorius genome sequencing.</title>
        <authorList>
            <person name="Alam M."/>
            <person name="Haque M.S."/>
            <person name="Islam M.S."/>
            <person name="Emdad E.M."/>
            <person name="Islam M.M."/>
            <person name="Ahmed B."/>
            <person name="Halim A."/>
            <person name="Hossen Q.M.M."/>
            <person name="Hossain M.Z."/>
            <person name="Ahmed R."/>
            <person name="Khan M.M."/>
            <person name="Islam R."/>
            <person name="Rashid M.M."/>
            <person name="Khan S.A."/>
            <person name="Rahman M.S."/>
            <person name="Alam M."/>
            <person name="Yahiya A.S."/>
            <person name="Khan M.S."/>
            <person name="Azam M.S."/>
            <person name="Haque T."/>
            <person name="Lashkar M.Z.H."/>
            <person name="Akhand A.I."/>
            <person name="Morshed G."/>
            <person name="Roy S."/>
            <person name="Uddin K.S."/>
            <person name="Rabeya T."/>
            <person name="Hossain A.S."/>
            <person name="Chowdhury A."/>
            <person name="Snigdha A.R."/>
            <person name="Mortoza M.S."/>
            <person name="Matin S.A."/>
            <person name="Hoque S.M.E."/>
            <person name="Islam M.K."/>
            <person name="Roy D.K."/>
            <person name="Haider R."/>
            <person name="Moosa M.M."/>
            <person name="Elias S.M."/>
            <person name="Hasan A.M."/>
            <person name="Jahan S."/>
            <person name="Shafiuddin M."/>
            <person name="Mahmood N."/>
            <person name="Shommy N.S."/>
        </authorList>
    </citation>
    <scope>NUCLEOTIDE SEQUENCE [LARGE SCALE GENOMIC DNA]</scope>
    <source>
        <strain evidence="4">cv. O-4</strain>
    </source>
</reference>
<dbReference type="SUPFAM" id="SSF53474">
    <property type="entry name" value="alpha/beta-Hydrolases"/>
    <property type="match status" value="1"/>
</dbReference>
<dbReference type="EMBL" id="AWUE01019259">
    <property type="protein sequence ID" value="OMO74740.1"/>
    <property type="molecule type" value="Genomic_DNA"/>
</dbReference>
<dbReference type="CDD" id="cd00519">
    <property type="entry name" value="Lipase_3"/>
    <property type="match status" value="1"/>
</dbReference>
<comment type="caution">
    <text evidence="3">The sequence shown here is derived from an EMBL/GenBank/DDBJ whole genome shotgun (WGS) entry which is preliminary data.</text>
</comment>
<organism evidence="3 4">
    <name type="scientific">Corchorus olitorius</name>
    <dbReference type="NCBI Taxonomy" id="93759"/>
    <lineage>
        <taxon>Eukaryota</taxon>
        <taxon>Viridiplantae</taxon>
        <taxon>Streptophyta</taxon>
        <taxon>Embryophyta</taxon>
        <taxon>Tracheophyta</taxon>
        <taxon>Spermatophyta</taxon>
        <taxon>Magnoliopsida</taxon>
        <taxon>eudicotyledons</taxon>
        <taxon>Gunneridae</taxon>
        <taxon>Pentapetalae</taxon>
        <taxon>rosids</taxon>
        <taxon>malvids</taxon>
        <taxon>Malvales</taxon>
        <taxon>Malvaceae</taxon>
        <taxon>Grewioideae</taxon>
        <taxon>Apeibeae</taxon>
        <taxon>Corchorus</taxon>
    </lineage>
</organism>
<evidence type="ECO:0000256" key="1">
    <source>
        <dbReference type="ARBA" id="ARBA00022801"/>
    </source>
</evidence>
<dbReference type="PANTHER" id="PTHR46086">
    <property type="entry name" value="ALPHA/BETA-HYDROLASES SUPERFAMILY PROTEIN"/>
    <property type="match status" value="1"/>
</dbReference>
<accession>A0A1R3HWU5</accession>
<gene>
    <name evidence="3" type="ORF">COLO4_26523</name>
</gene>
<evidence type="ECO:0000259" key="2">
    <source>
        <dbReference type="Pfam" id="PF01764"/>
    </source>
</evidence>
<dbReference type="GO" id="GO:0004806">
    <property type="term" value="F:triacylglycerol lipase activity"/>
    <property type="evidence" value="ECO:0007669"/>
    <property type="project" value="InterPro"/>
</dbReference>
<dbReference type="STRING" id="93759.A0A1R3HWU5"/>
<dbReference type="OrthoDB" id="438440at2759"/>
<proteinExistence type="predicted"/>
<name>A0A1R3HWU5_9ROSI</name>
<dbReference type="InterPro" id="IPR002921">
    <property type="entry name" value="Fungal_lipase-type"/>
</dbReference>
<sequence>MASDDSGENDFCDEYLLLKPEEASFFDLFRLLFSSDQLEKGKFIDCPQGYDLKNFRRRWLIFVSIVAQKLLLLVRRPLAILGNVVETWLNLLSENGGFFKLLVNLFTGRLVWPDKTSAKFRSILGHIDRRIDLDDNIKPDDTKYKAMLTMMASKFSYENEAFIQTNITEHWKMKFLKFYNFWNDYQKRYSTQGFILQDTQANPNMTVVAFRGTEPFAADDWQADVDISWYKLKNVGKAHRGFMKALGLQKKDGWPKEITDQHEFAYYTVREKLKEILQTNEKAKFIVTGHSLGGALAILFPLVLVLHEEEWLLNRLEAVYTFGQPRVGDEEFGEFMKENLSKYNVKYFRYVYNNDLVPRVPFDDKTLYFKHFGPCLFFNSFYKGKVLEEEPNKNYFSLIWLIPKFLNAMWELIRGFILPYLKGPDYKEGWVLRLWRGFGLIIPGIAAHAPQDYVNSTRLGSMPSSYLPTQDLEDYKKTT</sequence>
<dbReference type="Proteomes" id="UP000187203">
    <property type="component" value="Unassembled WGS sequence"/>
</dbReference>
<keyword evidence="4" id="KW-1185">Reference proteome</keyword>
<dbReference type="AlphaFoldDB" id="A0A1R3HWU5"/>
<keyword evidence="1" id="KW-0378">Hydrolase</keyword>
<evidence type="ECO:0000313" key="4">
    <source>
        <dbReference type="Proteomes" id="UP000187203"/>
    </source>
</evidence>
<feature type="domain" description="Fungal lipase-type" evidence="2">
    <location>
        <begin position="207"/>
        <end position="363"/>
    </location>
</feature>
<dbReference type="Gene3D" id="3.40.50.1820">
    <property type="entry name" value="alpha/beta hydrolase"/>
    <property type="match status" value="1"/>
</dbReference>
<dbReference type="InterPro" id="IPR044819">
    <property type="entry name" value="OBL-like"/>
</dbReference>
<dbReference type="GO" id="GO:0006629">
    <property type="term" value="P:lipid metabolic process"/>
    <property type="evidence" value="ECO:0007669"/>
    <property type="project" value="InterPro"/>
</dbReference>
<evidence type="ECO:0000313" key="3">
    <source>
        <dbReference type="EMBL" id="OMO74740.1"/>
    </source>
</evidence>